<dbReference type="Proteomes" id="UP000516052">
    <property type="component" value="Chromosome"/>
</dbReference>
<dbReference type="RefSeq" id="WP_187747823.1">
    <property type="nucleotide sequence ID" value="NZ_CP060828.1"/>
</dbReference>
<sequence>MIRLRIRIVGGPRRALALTDTPRRDCPDCHGTGSIEDAFVDEFGEYAGSNWWFCDCQSDWTLPLLPLPRWPRRRPRGGYSDEPPF</sequence>
<protein>
    <submittedName>
        <fullName evidence="1">Uncharacterized protein</fullName>
    </submittedName>
</protein>
<keyword evidence="2" id="KW-1185">Reference proteome</keyword>
<dbReference type="AlphaFoldDB" id="A0A7H0IDH3"/>
<accession>A0A7H0IDH3</accession>
<organism evidence="1 2">
    <name type="scientific">Streptomyces roseirectus</name>
    <dbReference type="NCBI Taxonomy" id="2768066"/>
    <lineage>
        <taxon>Bacteria</taxon>
        <taxon>Bacillati</taxon>
        <taxon>Actinomycetota</taxon>
        <taxon>Actinomycetes</taxon>
        <taxon>Kitasatosporales</taxon>
        <taxon>Streptomycetaceae</taxon>
        <taxon>Streptomyces</taxon>
    </lineage>
</organism>
<gene>
    <name evidence="1" type="ORF">IAG44_16285</name>
</gene>
<reference evidence="1 2" key="1">
    <citation type="submission" date="2020-08" db="EMBL/GenBank/DDBJ databases">
        <title>A novel species.</title>
        <authorList>
            <person name="Gao J."/>
        </authorList>
    </citation>
    <scope>NUCLEOTIDE SEQUENCE [LARGE SCALE GENOMIC DNA]</scope>
    <source>
        <strain evidence="1 2">CRXT-G-22</strain>
    </source>
</reference>
<proteinExistence type="predicted"/>
<evidence type="ECO:0000313" key="1">
    <source>
        <dbReference type="EMBL" id="QNP70839.1"/>
    </source>
</evidence>
<dbReference type="EMBL" id="CP060828">
    <property type="protein sequence ID" value="QNP70839.1"/>
    <property type="molecule type" value="Genomic_DNA"/>
</dbReference>
<evidence type="ECO:0000313" key="2">
    <source>
        <dbReference type="Proteomes" id="UP000516052"/>
    </source>
</evidence>
<name>A0A7H0IDH3_9ACTN</name>
<dbReference type="KEGG" id="sroi:IAG44_16285"/>